<dbReference type="Pfam" id="PF00578">
    <property type="entry name" value="AhpC-TSA"/>
    <property type="match status" value="1"/>
</dbReference>
<dbReference type="PANTHER" id="PTHR42852">
    <property type="entry name" value="THIOL:DISULFIDE INTERCHANGE PROTEIN DSBE"/>
    <property type="match status" value="1"/>
</dbReference>
<name>A0A941DWW3_9BACI</name>
<dbReference type="PANTHER" id="PTHR42852:SF13">
    <property type="entry name" value="PROTEIN DIPZ"/>
    <property type="match status" value="1"/>
</dbReference>
<accession>A0A941DWW3</accession>
<dbReference type="GO" id="GO:0016209">
    <property type="term" value="F:antioxidant activity"/>
    <property type="evidence" value="ECO:0007669"/>
    <property type="project" value="InterPro"/>
</dbReference>
<dbReference type="EMBL" id="JAGSOT010000005">
    <property type="protein sequence ID" value="MBR7794963.1"/>
    <property type="molecule type" value="Genomic_DNA"/>
</dbReference>
<gene>
    <name evidence="3" type="ORF">KCX74_02770</name>
</gene>
<proteinExistence type="predicted"/>
<organism evidence="3 4">
    <name type="scientific">Virgibacillus salarius</name>
    <dbReference type="NCBI Taxonomy" id="447199"/>
    <lineage>
        <taxon>Bacteria</taxon>
        <taxon>Bacillati</taxon>
        <taxon>Bacillota</taxon>
        <taxon>Bacilli</taxon>
        <taxon>Bacillales</taxon>
        <taxon>Bacillaceae</taxon>
        <taxon>Virgibacillus</taxon>
    </lineage>
</organism>
<keyword evidence="1" id="KW-1015">Disulfide bond</keyword>
<dbReference type="RefSeq" id="WP_026679547.1">
    <property type="nucleotide sequence ID" value="NZ_BAAACY010000083.1"/>
</dbReference>
<dbReference type="Proteomes" id="UP000675284">
    <property type="component" value="Unassembled WGS sequence"/>
</dbReference>
<dbReference type="PROSITE" id="PS00194">
    <property type="entry name" value="THIOREDOXIN_1"/>
    <property type="match status" value="1"/>
</dbReference>
<dbReference type="CDD" id="cd02966">
    <property type="entry name" value="TlpA_like_family"/>
    <property type="match status" value="1"/>
</dbReference>
<reference evidence="3" key="1">
    <citation type="submission" date="2021-04" db="EMBL/GenBank/DDBJ databases">
        <title>Isolation and polyphasic classification of algal microorganism.</title>
        <authorList>
            <person name="Wang S."/>
        </authorList>
    </citation>
    <scope>NUCLEOTIDE SEQUENCE</scope>
    <source>
        <strain evidence="3">720a</strain>
    </source>
</reference>
<dbReference type="GO" id="GO:0016491">
    <property type="term" value="F:oxidoreductase activity"/>
    <property type="evidence" value="ECO:0007669"/>
    <property type="project" value="InterPro"/>
</dbReference>
<keyword evidence="4" id="KW-1185">Reference proteome</keyword>
<dbReference type="AlphaFoldDB" id="A0A941DWW3"/>
<dbReference type="Gene3D" id="3.40.30.10">
    <property type="entry name" value="Glutaredoxin"/>
    <property type="match status" value="1"/>
</dbReference>
<dbReference type="SUPFAM" id="SSF52833">
    <property type="entry name" value="Thioredoxin-like"/>
    <property type="match status" value="1"/>
</dbReference>
<comment type="caution">
    <text evidence="3">The sequence shown here is derived from an EMBL/GenBank/DDBJ whole genome shotgun (WGS) entry which is preliminary data.</text>
</comment>
<feature type="domain" description="Thioredoxin" evidence="2">
    <location>
        <begin position="63"/>
        <end position="200"/>
    </location>
</feature>
<sequence>MKKTILIVVILAMFSWALYDFVFSSNQTVQEDEETSVEKNTITSEVKDNPDEEKAANTDKEGLNIGNMAPDFKLQTLDGETVQLSDFRGKRVMINFWATWCPPCRAEMPDMQKFHEKKDIVILAINLTETESNLLDVKRFVKDFELTFPILKDEKTTVANQYQIQPIPTSYMVDSKGRIQYKAFGAMNYDLMVQEFEKMQ</sequence>
<evidence type="ECO:0000259" key="2">
    <source>
        <dbReference type="PROSITE" id="PS51352"/>
    </source>
</evidence>
<dbReference type="InterPro" id="IPR013766">
    <property type="entry name" value="Thioredoxin_domain"/>
</dbReference>
<dbReference type="PROSITE" id="PS51352">
    <property type="entry name" value="THIOREDOXIN_2"/>
    <property type="match status" value="1"/>
</dbReference>
<dbReference type="InterPro" id="IPR036249">
    <property type="entry name" value="Thioredoxin-like_sf"/>
</dbReference>
<dbReference type="InterPro" id="IPR017937">
    <property type="entry name" value="Thioredoxin_CS"/>
</dbReference>
<dbReference type="InterPro" id="IPR000866">
    <property type="entry name" value="AhpC/TSA"/>
</dbReference>
<evidence type="ECO:0000256" key="1">
    <source>
        <dbReference type="ARBA" id="ARBA00023157"/>
    </source>
</evidence>
<protein>
    <submittedName>
        <fullName evidence="3">TlpA family protein disulfide reductase</fullName>
    </submittedName>
</protein>
<dbReference type="InterPro" id="IPR050553">
    <property type="entry name" value="Thioredoxin_ResA/DsbE_sf"/>
</dbReference>
<evidence type="ECO:0000313" key="4">
    <source>
        <dbReference type="Proteomes" id="UP000675284"/>
    </source>
</evidence>
<evidence type="ECO:0000313" key="3">
    <source>
        <dbReference type="EMBL" id="MBR7794963.1"/>
    </source>
</evidence>